<name>A0A9D1EUF4_9FIRM</name>
<dbReference type="PANTHER" id="PTHR21666:SF270">
    <property type="entry name" value="MUREIN HYDROLASE ACTIVATOR ENVC"/>
    <property type="match status" value="1"/>
</dbReference>
<comment type="caution">
    <text evidence="2">The sequence shown here is derived from an EMBL/GenBank/DDBJ whole genome shotgun (WGS) entry which is preliminary data.</text>
</comment>
<dbReference type="CDD" id="cd12797">
    <property type="entry name" value="M23_peptidase"/>
    <property type="match status" value="1"/>
</dbReference>
<reference evidence="2" key="1">
    <citation type="submission" date="2020-10" db="EMBL/GenBank/DDBJ databases">
        <authorList>
            <person name="Gilroy R."/>
        </authorList>
    </citation>
    <scope>NUCLEOTIDE SEQUENCE</scope>
    <source>
        <strain evidence="2">CHK190-19873</strain>
    </source>
</reference>
<dbReference type="SUPFAM" id="SSF51261">
    <property type="entry name" value="Duplicated hybrid motif"/>
    <property type="match status" value="1"/>
</dbReference>
<accession>A0A9D1EUF4</accession>
<dbReference type="Proteomes" id="UP000823935">
    <property type="component" value="Unassembled WGS sequence"/>
</dbReference>
<dbReference type="InterPro" id="IPR016047">
    <property type="entry name" value="M23ase_b-sheet_dom"/>
</dbReference>
<dbReference type="Pfam" id="PF01551">
    <property type="entry name" value="Peptidase_M23"/>
    <property type="match status" value="1"/>
</dbReference>
<organism evidence="2 3">
    <name type="scientific">Candidatus Limivivens intestinipullorum</name>
    <dbReference type="NCBI Taxonomy" id="2840858"/>
    <lineage>
        <taxon>Bacteria</taxon>
        <taxon>Bacillati</taxon>
        <taxon>Bacillota</taxon>
        <taxon>Clostridia</taxon>
        <taxon>Lachnospirales</taxon>
        <taxon>Lachnospiraceae</taxon>
        <taxon>Lachnospiraceae incertae sedis</taxon>
        <taxon>Candidatus Limivivens</taxon>
    </lineage>
</organism>
<protein>
    <submittedName>
        <fullName evidence="2">M23 family metallopeptidase</fullName>
    </submittedName>
</protein>
<reference evidence="2" key="2">
    <citation type="journal article" date="2021" name="PeerJ">
        <title>Extensive microbial diversity within the chicken gut microbiome revealed by metagenomics and culture.</title>
        <authorList>
            <person name="Gilroy R."/>
            <person name="Ravi A."/>
            <person name="Getino M."/>
            <person name="Pursley I."/>
            <person name="Horton D.L."/>
            <person name="Alikhan N.F."/>
            <person name="Baker D."/>
            <person name="Gharbi K."/>
            <person name="Hall N."/>
            <person name="Watson M."/>
            <person name="Adriaenssens E.M."/>
            <person name="Foster-Nyarko E."/>
            <person name="Jarju S."/>
            <person name="Secka A."/>
            <person name="Antonio M."/>
            <person name="Oren A."/>
            <person name="Chaudhuri R.R."/>
            <person name="La Ragione R."/>
            <person name="Hildebrand F."/>
            <person name="Pallen M.J."/>
        </authorList>
    </citation>
    <scope>NUCLEOTIDE SEQUENCE</scope>
    <source>
        <strain evidence="2">CHK190-19873</strain>
    </source>
</reference>
<dbReference type="InterPro" id="IPR011055">
    <property type="entry name" value="Dup_hybrid_motif"/>
</dbReference>
<dbReference type="PANTHER" id="PTHR21666">
    <property type="entry name" value="PEPTIDASE-RELATED"/>
    <property type="match status" value="1"/>
</dbReference>
<evidence type="ECO:0000313" key="2">
    <source>
        <dbReference type="EMBL" id="HIS32138.1"/>
    </source>
</evidence>
<dbReference type="Gene3D" id="2.70.70.10">
    <property type="entry name" value="Glucose Permease (Domain IIA)"/>
    <property type="match status" value="1"/>
</dbReference>
<gene>
    <name evidence="2" type="ORF">IAB44_11420</name>
</gene>
<evidence type="ECO:0000259" key="1">
    <source>
        <dbReference type="Pfam" id="PF01551"/>
    </source>
</evidence>
<dbReference type="AlphaFoldDB" id="A0A9D1EUF4"/>
<dbReference type="EMBL" id="DVIQ01000071">
    <property type="protein sequence ID" value="HIS32138.1"/>
    <property type="molecule type" value="Genomic_DNA"/>
</dbReference>
<dbReference type="GO" id="GO:0004222">
    <property type="term" value="F:metalloendopeptidase activity"/>
    <property type="evidence" value="ECO:0007669"/>
    <property type="project" value="TreeGrafter"/>
</dbReference>
<proteinExistence type="predicted"/>
<evidence type="ECO:0000313" key="3">
    <source>
        <dbReference type="Proteomes" id="UP000823935"/>
    </source>
</evidence>
<dbReference type="InterPro" id="IPR050570">
    <property type="entry name" value="Cell_wall_metabolism_enzyme"/>
</dbReference>
<sequence>MENERRIFRRLTELAFLGLLFAVCFSGWTWKQELPAANLEAEEDYIKWVEFEIPCEALRQAYDWDVKTCGTETHLNWIELLAYLAAEYWGDFGNYESQDLNDLAQKLTEGESTLEELGREKEYYPYYLEAYTAVLGGMVGEYEIQVPDENGNLTWESRYGLKAFSPIAKGFPYYDYDDFGAARSYGYNRPHLGHDMMGQIGTPIIAIESGYVEALGWNQYGGWRVGIRSFDGKRYYYYAHLRQNVPYHQSLEEGGIVQAGDVIGYMGHTGYSASENVNNIDVVHLHWGLQLIFDESQKDGTNQIWVNCYELSKFLAQNRSETRKNEETGDYERVYDMKETENNPEDSIILPDEDIPDGALVL</sequence>
<feature type="domain" description="M23ase beta-sheet core" evidence="1">
    <location>
        <begin position="190"/>
        <end position="290"/>
    </location>
</feature>